<dbReference type="GO" id="GO:0005886">
    <property type="term" value="C:plasma membrane"/>
    <property type="evidence" value="ECO:0007669"/>
    <property type="project" value="UniProtKB-SubCell"/>
</dbReference>
<dbReference type="NCBIfam" id="TIGR01845">
    <property type="entry name" value="outer_NodT"/>
    <property type="match status" value="1"/>
</dbReference>
<dbReference type="InterPro" id="IPR010131">
    <property type="entry name" value="MdtP/NodT-like"/>
</dbReference>
<dbReference type="STRING" id="742726.HMPREF9448_01790"/>
<dbReference type="eggNOG" id="COG1538">
    <property type="taxonomic scope" value="Bacteria"/>
</dbReference>
<gene>
    <name evidence="3" type="ORF">HMPREF9448_01790</name>
</gene>
<name>K0X0B7_9BACT</name>
<accession>K0X0B7</accession>
<dbReference type="OrthoDB" id="9770517at2"/>
<dbReference type="SUPFAM" id="SSF56954">
    <property type="entry name" value="Outer membrane efflux proteins (OEP)"/>
    <property type="match status" value="1"/>
</dbReference>
<dbReference type="Pfam" id="PF02321">
    <property type="entry name" value="OEP"/>
    <property type="match status" value="2"/>
</dbReference>
<dbReference type="InterPro" id="IPR003423">
    <property type="entry name" value="OMP_efflux"/>
</dbReference>
<proteinExistence type="inferred from homology"/>
<comment type="similarity">
    <text evidence="1 2">Belongs to the outer membrane factor (OMF) (TC 1.B.17) family.</text>
</comment>
<evidence type="ECO:0000256" key="1">
    <source>
        <dbReference type="ARBA" id="ARBA00007613"/>
    </source>
</evidence>
<organism evidence="3 4">
    <name type="scientific">Barnesiella intestinihominis YIT 11860</name>
    <dbReference type="NCBI Taxonomy" id="742726"/>
    <lineage>
        <taxon>Bacteria</taxon>
        <taxon>Pseudomonadati</taxon>
        <taxon>Bacteroidota</taxon>
        <taxon>Bacteroidia</taxon>
        <taxon>Bacteroidales</taxon>
        <taxon>Barnesiellaceae</taxon>
        <taxon>Barnesiella</taxon>
    </lineage>
</organism>
<dbReference type="Gene3D" id="2.20.200.10">
    <property type="entry name" value="Outer membrane efflux proteins (OEP)"/>
    <property type="match status" value="1"/>
</dbReference>
<dbReference type="PANTHER" id="PTHR30203:SF31">
    <property type="entry name" value="RND EFFLUX SYSTEM, OUTER MEMBRANE LIPOPROTEIN, NODT"/>
    <property type="match status" value="1"/>
</dbReference>
<reference evidence="3 4" key="1">
    <citation type="submission" date="2012-08" db="EMBL/GenBank/DDBJ databases">
        <title>The Genome Sequence of Barnesiella intestinihominis YIT 11860.</title>
        <authorList>
            <consortium name="The Broad Institute Genome Sequencing Platform"/>
            <person name="Earl A."/>
            <person name="Ward D."/>
            <person name="Feldgarden M."/>
            <person name="Gevers D."/>
            <person name="Morotomi M."/>
            <person name="Walker B."/>
            <person name="Young S.K."/>
            <person name="Zeng Q."/>
            <person name="Gargeya S."/>
            <person name="Fitzgerald M."/>
            <person name="Haas B."/>
            <person name="Abouelleil A."/>
            <person name="Alvarado L."/>
            <person name="Arachchi H.M."/>
            <person name="Berlin A.M."/>
            <person name="Chapman S.B."/>
            <person name="Goldberg J."/>
            <person name="Griggs A."/>
            <person name="Gujja S."/>
            <person name="Hansen M."/>
            <person name="Howarth C."/>
            <person name="Imamovic A."/>
            <person name="Larimer J."/>
            <person name="McCowen C."/>
            <person name="Montmayeur A."/>
            <person name="Murphy C."/>
            <person name="Neiman D."/>
            <person name="Pearson M."/>
            <person name="Priest M."/>
            <person name="Roberts A."/>
            <person name="Saif S."/>
            <person name="Shea T."/>
            <person name="Sisk P."/>
            <person name="Sykes S."/>
            <person name="Wortman J."/>
            <person name="Nusbaum C."/>
            <person name="Birren B."/>
        </authorList>
    </citation>
    <scope>NUCLEOTIDE SEQUENCE [LARGE SCALE GENOMIC DNA]</scope>
    <source>
        <strain evidence="3 4">YIT 11860</strain>
    </source>
</reference>
<evidence type="ECO:0000256" key="2">
    <source>
        <dbReference type="RuleBase" id="RU362097"/>
    </source>
</evidence>
<keyword evidence="4" id="KW-1185">Reference proteome</keyword>
<dbReference type="Gene3D" id="1.20.1600.10">
    <property type="entry name" value="Outer membrane efflux proteins (OEP)"/>
    <property type="match status" value="1"/>
</dbReference>
<keyword evidence="2" id="KW-0812">Transmembrane</keyword>
<keyword evidence="2" id="KW-0732">Signal</keyword>
<evidence type="ECO:0000313" key="4">
    <source>
        <dbReference type="Proteomes" id="UP000006044"/>
    </source>
</evidence>
<dbReference type="Proteomes" id="UP000006044">
    <property type="component" value="Unassembled WGS sequence"/>
</dbReference>
<dbReference type="PANTHER" id="PTHR30203">
    <property type="entry name" value="OUTER MEMBRANE CATION EFFLUX PROTEIN"/>
    <property type="match status" value="1"/>
</dbReference>
<dbReference type="AlphaFoldDB" id="K0X0B7"/>
<dbReference type="GeneID" id="77849027"/>
<dbReference type="RefSeq" id="WP_008862249.1">
    <property type="nucleotide sequence ID" value="NZ_JH815204.1"/>
</dbReference>
<keyword evidence="2" id="KW-1134">Transmembrane beta strand</keyword>
<protein>
    <submittedName>
        <fullName evidence="3">NodT family efflux transporter, outer membrane factor (OMF) lipoprotein</fullName>
    </submittedName>
</protein>
<dbReference type="HOGENOM" id="CLU_012817_13_0_10"/>
<keyword evidence="2 3" id="KW-0449">Lipoprotein</keyword>
<keyword evidence="2" id="KW-0472">Membrane</keyword>
<feature type="signal peptide" evidence="2">
    <location>
        <begin position="1"/>
        <end position="26"/>
    </location>
</feature>
<dbReference type="GO" id="GO:0015562">
    <property type="term" value="F:efflux transmembrane transporter activity"/>
    <property type="evidence" value="ECO:0007669"/>
    <property type="project" value="InterPro"/>
</dbReference>
<evidence type="ECO:0000313" key="3">
    <source>
        <dbReference type="EMBL" id="EJZ63951.1"/>
    </source>
</evidence>
<keyword evidence="2" id="KW-0564">Palmitate</keyword>
<comment type="caution">
    <text evidence="3">The sequence shown here is derived from an EMBL/GenBank/DDBJ whole genome shotgun (WGS) entry which is preliminary data.</text>
</comment>
<comment type="subcellular location">
    <subcellularLocation>
        <location evidence="2">Cell membrane</location>
        <topology evidence="2">Lipid-anchor</topology>
    </subcellularLocation>
</comment>
<sequence>MCKVFFIRSRLVASVLILLCGGAVYAQQPATRYLSDDIPKAWTPDTLFSQQLPPEDLWWSEFNDACLDTLIQEAVDSNHNLLAAADRIRMARAAWRMEQSGFYPSVNFSAGWTKTRNSGYLGREAADNTYSQYASGDLSVSWEIDLFGSIRQRAKAKKELFRASRDEYNGTMVSLCAQVATAYMTLRTYQQQYIVAESNIQSQRSILHITEVRYETGLASQLDVSQAKTVYFNTKASLPSLEAGIEKQINIIAILLGKYPDELRPMLRTTKPLPDYQRLVGIGIPMNLLRRRPDVRQAERTVASYAASVGAAKSDFMPKLYLNGSIGFASRDMDHFFNKRSVTYQLAPTVSWPLFQGTQRIQALASARAQLDSGIEQYNQTVLTAVQEVENAMNSYTHIVKQISMLKELVAEGEKTLSLSLDLYKRGLSGFQNVLDAQRSLLSYQNSYVSAQGNAINALILLYQSLGGGWIDSSQP</sequence>
<dbReference type="EMBL" id="ADLE01000011">
    <property type="protein sequence ID" value="EJZ63951.1"/>
    <property type="molecule type" value="Genomic_DNA"/>
</dbReference>
<feature type="chain" id="PRO_5001440550" evidence="2">
    <location>
        <begin position="27"/>
        <end position="476"/>
    </location>
</feature>